<sequence length="108" mass="12620">MPSPSSDASGLAAQADRLYFASLTEYARQNEITRHQMERQHHEAMAMPQRQLNALQEVAITQAALYDEQLTQTGIMAEQTQIQSDIAYVRPYRRRNDYHIVRVCRRRR</sequence>
<organism evidence="1 2">
    <name type="scientific">Arcanobacterium haemolyticum (strain ATCC 9345 / DSM 20595 / CCM 5947 / CCUG 17215 / LMG 16163 / NBRC 15585 / NCTC 8452 / 11018)</name>
    <dbReference type="NCBI Taxonomy" id="644284"/>
    <lineage>
        <taxon>Bacteria</taxon>
        <taxon>Bacillati</taxon>
        <taxon>Actinomycetota</taxon>
        <taxon>Actinomycetes</taxon>
        <taxon>Actinomycetales</taxon>
        <taxon>Actinomycetaceae</taxon>
        <taxon>Arcanobacterium</taxon>
    </lineage>
</organism>
<dbReference type="AlphaFoldDB" id="D7BL08"/>
<evidence type="ECO:0000313" key="2">
    <source>
        <dbReference type="Proteomes" id="UP000000376"/>
    </source>
</evidence>
<name>D7BL08_ARCHD</name>
<dbReference type="Proteomes" id="UP000000376">
    <property type="component" value="Chromosome"/>
</dbReference>
<evidence type="ECO:0000313" key="1">
    <source>
        <dbReference type="EMBL" id="ADH93338.1"/>
    </source>
</evidence>
<proteinExistence type="predicted"/>
<dbReference type="KEGG" id="ahe:Arch_1652"/>
<keyword evidence="2" id="KW-1185">Reference proteome</keyword>
<dbReference type="EMBL" id="CP002045">
    <property type="protein sequence ID" value="ADH93338.1"/>
    <property type="molecule type" value="Genomic_DNA"/>
</dbReference>
<protein>
    <submittedName>
        <fullName evidence="1">Uncharacterized protein</fullName>
    </submittedName>
</protein>
<accession>D7BL08</accession>
<gene>
    <name evidence="1" type="ordered locus">Arch_1652</name>
</gene>
<dbReference type="HOGENOM" id="CLU_2191510_0_0_11"/>
<reference evidence="1 2" key="1">
    <citation type="journal article" date="2010" name="Stand. Genomic Sci.">
        <title>Complete genome sequence of Arcanobacterium haemolyticum type strain (11018).</title>
        <authorList>
            <person name="Yasawong M."/>
            <person name="Teshima H."/>
            <person name="Lapidus A."/>
            <person name="Nolan M."/>
            <person name="Lucas S."/>
            <person name="Glavina Del Rio T."/>
            <person name="Tice H."/>
            <person name="Cheng J."/>
            <person name="Bruce D."/>
            <person name="Detter C."/>
            <person name="Tapia R."/>
            <person name="Han C."/>
            <person name="Goodwin L."/>
            <person name="Pitluck S."/>
            <person name="Liolios K."/>
            <person name="Ivanova N."/>
            <person name="Mavromatis K."/>
            <person name="Mikhailova N."/>
            <person name="Pati A."/>
            <person name="Chen A."/>
            <person name="Palaniappan K."/>
            <person name="Land M."/>
            <person name="Hauser L."/>
            <person name="Chang Y."/>
            <person name="Jeffries C."/>
            <person name="Rohde M."/>
            <person name="Sikorski J."/>
            <person name="Pukall R."/>
            <person name="Goker M."/>
            <person name="Woyke T."/>
            <person name="Bristow J."/>
            <person name="Eisen J."/>
            <person name="Markowitz V."/>
            <person name="Hugenholtz P."/>
            <person name="Kyrpides N."/>
            <person name="Klenk H."/>
        </authorList>
    </citation>
    <scope>NUCLEOTIDE SEQUENCE [LARGE SCALE GENOMIC DNA]</scope>
    <source>
        <strain evidence="2">ATCC 9345 / DSM 20595 / CCUG 17215 / LMG 16163 / NBRC 15585 / NCTC 8452 / 11018</strain>
    </source>
</reference>